<organism evidence="1 2">
    <name type="scientific">Kolteria novifilia</name>
    <dbReference type="NCBI Taxonomy" id="2527975"/>
    <lineage>
        <taxon>Bacteria</taxon>
        <taxon>Pseudomonadati</taxon>
        <taxon>Planctomycetota</taxon>
        <taxon>Planctomycetia</taxon>
        <taxon>Kolteriales</taxon>
        <taxon>Kolteriaceae</taxon>
        <taxon>Kolteria</taxon>
    </lineage>
</organism>
<name>A0A518B103_9BACT</name>
<gene>
    <name evidence="1" type="ORF">Pan216_15060</name>
</gene>
<evidence type="ECO:0000313" key="1">
    <source>
        <dbReference type="EMBL" id="QDU60658.1"/>
    </source>
</evidence>
<protein>
    <submittedName>
        <fullName evidence="1">Uncharacterized protein</fullName>
    </submittedName>
</protein>
<dbReference type="Proteomes" id="UP000317093">
    <property type="component" value="Chromosome"/>
</dbReference>
<accession>A0A518B103</accession>
<dbReference type="AlphaFoldDB" id="A0A518B103"/>
<dbReference type="KEGG" id="knv:Pan216_15060"/>
<keyword evidence="2" id="KW-1185">Reference proteome</keyword>
<dbReference type="EMBL" id="CP036279">
    <property type="protein sequence ID" value="QDU60658.1"/>
    <property type="molecule type" value="Genomic_DNA"/>
</dbReference>
<sequence>MDWKSQLLVNHGYQVVWMSEDYCCACRDGRDVIFRWSGERWVVRSI</sequence>
<dbReference type="RefSeq" id="WP_419193365.1">
    <property type="nucleotide sequence ID" value="NZ_CP036279.1"/>
</dbReference>
<evidence type="ECO:0000313" key="2">
    <source>
        <dbReference type="Proteomes" id="UP000317093"/>
    </source>
</evidence>
<proteinExistence type="predicted"/>
<reference evidence="1 2" key="1">
    <citation type="submission" date="2019-02" db="EMBL/GenBank/DDBJ databases">
        <title>Deep-cultivation of Planctomycetes and their phenomic and genomic characterization uncovers novel biology.</title>
        <authorList>
            <person name="Wiegand S."/>
            <person name="Jogler M."/>
            <person name="Boedeker C."/>
            <person name="Pinto D."/>
            <person name="Vollmers J."/>
            <person name="Rivas-Marin E."/>
            <person name="Kohn T."/>
            <person name="Peeters S.H."/>
            <person name="Heuer A."/>
            <person name="Rast P."/>
            <person name="Oberbeckmann S."/>
            <person name="Bunk B."/>
            <person name="Jeske O."/>
            <person name="Meyerdierks A."/>
            <person name="Storesund J.E."/>
            <person name="Kallscheuer N."/>
            <person name="Luecker S."/>
            <person name="Lage O.M."/>
            <person name="Pohl T."/>
            <person name="Merkel B.J."/>
            <person name="Hornburger P."/>
            <person name="Mueller R.-W."/>
            <person name="Bruemmer F."/>
            <person name="Labrenz M."/>
            <person name="Spormann A.M."/>
            <person name="Op den Camp H."/>
            <person name="Overmann J."/>
            <person name="Amann R."/>
            <person name="Jetten M.S.M."/>
            <person name="Mascher T."/>
            <person name="Medema M.H."/>
            <person name="Devos D.P."/>
            <person name="Kaster A.-K."/>
            <person name="Ovreas L."/>
            <person name="Rohde M."/>
            <person name="Galperin M.Y."/>
            <person name="Jogler C."/>
        </authorList>
    </citation>
    <scope>NUCLEOTIDE SEQUENCE [LARGE SCALE GENOMIC DNA]</scope>
    <source>
        <strain evidence="1 2">Pan216</strain>
    </source>
</reference>